<gene>
    <name evidence="2" type="ORF">CCAP1982_LOCUS14566</name>
</gene>
<protein>
    <submittedName>
        <fullName evidence="2">(Mediterranean fruit fly) hypothetical protein</fullName>
    </submittedName>
</protein>
<dbReference type="OrthoDB" id="8173727at2759"/>
<sequence>MLSSDLQHIERTEGASDVDEVLDIGAPGLNKPSKEIHLLSSKRSGTKILNSIECLGVLNEVLAMWGVMRFYNLVRSGITWKGPEVIELRYNANDSHQVEARLPSSHTYHISSHYQSQAKTTAATATTAYHHCNGGGSGSGSGGHKQRRNNYIADVERKPTGCCFFDFDDYDEDDDDEEFGDDDYDYDDYYYDDDEDDSSDCTILGGNTLQHKRPCNRSLRPSHMHIPTHTTRPRNNNIRTVLINKRHNKYKIAQPQTRLEVINESERSAGSGSDENDSLLVAYDSTSSLASV</sequence>
<feature type="compositionally biased region" description="Basic residues" evidence="1">
    <location>
        <begin position="214"/>
        <end position="223"/>
    </location>
</feature>
<dbReference type="AlphaFoldDB" id="A0A811V5I0"/>
<dbReference type="EMBL" id="CAJHJT010000034">
    <property type="protein sequence ID" value="CAD7006240.1"/>
    <property type="molecule type" value="Genomic_DNA"/>
</dbReference>
<proteinExistence type="predicted"/>
<evidence type="ECO:0000256" key="1">
    <source>
        <dbReference type="SAM" id="MobiDB-lite"/>
    </source>
</evidence>
<name>A0A811V5I0_CERCA</name>
<dbReference type="Proteomes" id="UP000606786">
    <property type="component" value="Unassembled WGS sequence"/>
</dbReference>
<reference evidence="2" key="1">
    <citation type="submission" date="2020-11" db="EMBL/GenBank/DDBJ databases">
        <authorList>
            <person name="Whitehead M."/>
        </authorList>
    </citation>
    <scope>NUCLEOTIDE SEQUENCE</scope>
    <source>
        <strain evidence="2">EGII</strain>
    </source>
</reference>
<keyword evidence="3" id="KW-1185">Reference proteome</keyword>
<evidence type="ECO:0000313" key="3">
    <source>
        <dbReference type="Proteomes" id="UP000606786"/>
    </source>
</evidence>
<feature type="region of interest" description="Disordered" evidence="1">
    <location>
        <begin position="214"/>
        <end position="233"/>
    </location>
</feature>
<feature type="region of interest" description="Disordered" evidence="1">
    <location>
        <begin position="262"/>
        <end position="292"/>
    </location>
</feature>
<organism evidence="2 3">
    <name type="scientific">Ceratitis capitata</name>
    <name type="common">Mediterranean fruit fly</name>
    <name type="synonym">Tephritis capitata</name>
    <dbReference type="NCBI Taxonomy" id="7213"/>
    <lineage>
        <taxon>Eukaryota</taxon>
        <taxon>Metazoa</taxon>
        <taxon>Ecdysozoa</taxon>
        <taxon>Arthropoda</taxon>
        <taxon>Hexapoda</taxon>
        <taxon>Insecta</taxon>
        <taxon>Pterygota</taxon>
        <taxon>Neoptera</taxon>
        <taxon>Endopterygota</taxon>
        <taxon>Diptera</taxon>
        <taxon>Brachycera</taxon>
        <taxon>Muscomorpha</taxon>
        <taxon>Tephritoidea</taxon>
        <taxon>Tephritidae</taxon>
        <taxon>Ceratitis</taxon>
        <taxon>Ceratitis</taxon>
    </lineage>
</organism>
<accession>A0A811V5I0</accession>
<comment type="caution">
    <text evidence="2">The sequence shown here is derived from an EMBL/GenBank/DDBJ whole genome shotgun (WGS) entry which is preliminary data.</text>
</comment>
<evidence type="ECO:0000313" key="2">
    <source>
        <dbReference type="EMBL" id="CAD7006240.1"/>
    </source>
</evidence>